<dbReference type="PANTHER" id="PTHR33317:SF4">
    <property type="entry name" value="POLYNUCLEOTIDYL TRANSFERASE, RIBONUCLEASE H-LIKE SUPERFAMILY PROTEIN"/>
    <property type="match status" value="1"/>
</dbReference>
<sequence length="325" mass="36337">MPYAICCLHIFLVCLLFFSVISPGFPFWVPRHPRSCRHELRLTYERLWEPSSPPSQTAASLDRNLSTAVLDLLGSRTLGLDWGHKKIGVALTAGFSQRPLGTIINVAGHSNNATRHRPTIDQLLGILRAEGAIRIVIGYPLFRDGTLSPQANATKVFARMVADRALETGVMASDRTPFVYLWDERLTSQAAKVNIKTKSFLHSSDDVDSQAACLILEDFYRHKGYKAEVVWPNPSILGEKTTMGATNGTPPAERRPLSGRRRNDDVVFSPNVAFTSRANFSYDEWRRAELLRYGREFPVVSPSHSKDSENGAGTGKKKKKRKKKK</sequence>
<dbReference type="PANTHER" id="PTHR33317">
    <property type="entry name" value="POLYNUCLEOTIDYL TRANSFERASE, RIBONUCLEASE H-LIKE SUPERFAMILY PROTEIN"/>
    <property type="match status" value="1"/>
</dbReference>
<evidence type="ECO:0000256" key="5">
    <source>
        <dbReference type="SAM" id="MobiDB-lite"/>
    </source>
</evidence>
<dbReference type="GO" id="GO:0004518">
    <property type="term" value="F:nuclease activity"/>
    <property type="evidence" value="ECO:0007669"/>
    <property type="project" value="UniProtKB-KW"/>
</dbReference>
<name>W7TCN5_9STRA</name>
<dbReference type="CDD" id="cd16964">
    <property type="entry name" value="YqgF"/>
    <property type="match status" value="1"/>
</dbReference>
<evidence type="ECO:0000256" key="2">
    <source>
        <dbReference type="ARBA" id="ARBA00022517"/>
    </source>
</evidence>
<dbReference type="InterPro" id="IPR005227">
    <property type="entry name" value="YqgF"/>
</dbReference>
<evidence type="ECO:0000259" key="7">
    <source>
        <dbReference type="SMART" id="SM00732"/>
    </source>
</evidence>
<feature type="region of interest" description="Disordered" evidence="5">
    <location>
        <begin position="299"/>
        <end position="325"/>
    </location>
</feature>
<feature type="compositionally biased region" description="Basic and acidic residues" evidence="5">
    <location>
        <begin position="252"/>
        <end position="262"/>
    </location>
</feature>
<organism evidence="8 9">
    <name type="scientific">Nannochloropsis gaditana</name>
    <dbReference type="NCBI Taxonomy" id="72520"/>
    <lineage>
        <taxon>Eukaryota</taxon>
        <taxon>Sar</taxon>
        <taxon>Stramenopiles</taxon>
        <taxon>Ochrophyta</taxon>
        <taxon>Eustigmatophyceae</taxon>
        <taxon>Eustigmatales</taxon>
        <taxon>Monodopsidaceae</taxon>
        <taxon>Nannochloropsis</taxon>
    </lineage>
</organism>
<reference evidence="8 9" key="1">
    <citation type="journal article" date="2014" name="Mol. Plant">
        <title>Chromosome Scale Genome Assembly and Transcriptome Profiling of Nannochloropsis gaditana in Nitrogen Depletion.</title>
        <authorList>
            <person name="Corteggiani Carpinelli E."/>
            <person name="Telatin A."/>
            <person name="Vitulo N."/>
            <person name="Forcato C."/>
            <person name="D'Angelo M."/>
            <person name="Schiavon R."/>
            <person name="Vezzi A."/>
            <person name="Giacometti G.M."/>
            <person name="Morosinotto T."/>
            <person name="Valle G."/>
        </authorList>
    </citation>
    <scope>NUCLEOTIDE SEQUENCE [LARGE SCALE GENOMIC DNA]</scope>
    <source>
        <strain evidence="8 9">B-31</strain>
    </source>
</reference>
<gene>
    <name evidence="8" type="ORF">Naga_100027g49</name>
</gene>
<feature type="region of interest" description="Disordered" evidence="5">
    <location>
        <begin position="240"/>
        <end position="262"/>
    </location>
</feature>
<evidence type="ECO:0000256" key="6">
    <source>
        <dbReference type="SAM" id="SignalP"/>
    </source>
</evidence>
<keyword evidence="3" id="KW-0540">Nuclease</keyword>
<keyword evidence="6" id="KW-0732">Signal</keyword>
<dbReference type="NCBIfam" id="TIGR00250">
    <property type="entry name" value="RNAse_H_YqgF"/>
    <property type="match status" value="1"/>
</dbReference>
<accession>W7TCN5</accession>
<evidence type="ECO:0000313" key="8">
    <source>
        <dbReference type="EMBL" id="EWM23982.1"/>
    </source>
</evidence>
<keyword evidence="1" id="KW-0963">Cytoplasm</keyword>
<evidence type="ECO:0000256" key="4">
    <source>
        <dbReference type="ARBA" id="ARBA00022801"/>
    </source>
</evidence>
<keyword evidence="9" id="KW-1185">Reference proteome</keyword>
<dbReference type="HAMAP" id="MF_00651">
    <property type="entry name" value="Nuclease_YqgF"/>
    <property type="match status" value="1"/>
</dbReference>
<feature type="compositionally biased region" description="Basic residues" evidence="5">
    <location>
        <begin position="315"/>
        <end position="325"/>
    </location>
</feature>
<evidence type="ECO:0000313" key="9">
    <source>
        <dbReference type="Proteomes" id="UP000019335"/>
    </source>
</evidence>
<feature type="signal peptide" evidence="6">
    <location>
        <begin position="1"/>
        <end position="26"/>
    </location>
</feature>
<keyword evidence="4" id="KW-0378">Hydrolase</keyword>
<comment type="caution">
    <text evidence="8">The sequence shown here is derived from an EMBL/GenBank/DDBJ whole genome shotgun (WGS) entry which is preliminary data.</text>
</comment>
<keyword evidence="2" id="KW-0690">Ribosome biogenesis</keyword>
<dbReference type="InterPro" id="IPR012337">
    <property type="entry name" value="RNaseH-like_sf"/>
</dbReference>
<proteinExistence type="inferred from homology"/>
<feature type="chain" id="PRO_5007736867" evidence="6">
    <location>
        <begin position="27"/>
        <end position="325"/>
    </location>
</feature>
<dbReference type="SUPFAM" id="SSF53098">
    <property type="entry name" value="Ribonuclease H-like"/>
    <property type="match status" value="1"/>
</dbReference>
<dbReference type="GO" id="GO:0016787">
    <property type="term" value="F:hydrolase activity"/>
    <property type="evidence" value="ECO:0007669"/>
    <property type="project" value="UniProtKB-KW"/>
</dbReference>
<evidence type="ECO:0000256" key="1">
    <source>
        <dbReference type="ARBA" id="ARBA00022490"/>
    </source>
</evidence>
<dbReference type="SMART" id="SM00732">
    <property type="entry name" value="YqgFc"/>
    <property type="match status" value="1"/>
</dbReference>
<dbReference type="OrthoDB" id="430851at2759"/>
<dbReference type="AlphaFoldDB" id="W7TCN5"/>
<dbReference type="Gene3D" id="3.30.420.140">
    <property type="entry name" value="YqgF/RNase H-like domain"/>
    <property type="match status" value="1"/>
</dbReference>
<dbReference type="Proteomes" id="UP000019335">
    <property type="component" value="Chromosome 15"/>
</dbReference>
<dbReference type="GO" id="GO:0000967">
    <property type="term" value="P:rRNA 5'-end processing"/>
    <property type="evidence" value="ECO:0007669"/>
    <property type="project" value="TreeGrafter"/>
</dbReference>
<feature type="domain" description="YqgF/RNase H-like" evidence="7">
    <location>
        <begin position="75"/>
        <end position="191"/>
    </location>
</feature>
<dbReference type="EMBL" id="AZIL01001411">
    <property type="protein sequence ID" value="EWM23983.1"/>
    <property type="molecule type" value="Genomic_DNA"/>
</dbReference>
<dbReference type="EMBL" id="AZIL01001411">
    <property type="protein sequence ID" value="EWM23982.1"/>
    <property type="molecule type" value="Genomic_DNA"/>
</dbReference>
<dbReference type="InterPro" id="IPR006641">
    <property type="entry name" value="YqgF/RNaseH-like_dom"/>
</dbReference>
<evidence type="ECO:0000256" key="3">
    <source>
        <dbReference type="ARBA" id="ARBA00022722"/>
    </source>
</evidence>
<protein>
    <submittedName>
        <fullName evidence="8">Holliday junction resolvase</fullName>
    </submittedName>
</protein>
<dbReference type="InterPro" id="IPR037027">
    <property type="entry name" value="YqgF/RNaseH-like_dom_sf"/>
</dbReference>
<dbReference type="Pfam" id="PF03652">
    <property type="entry name" value="RuvX"/>
    <property type="match status" value="1"/>
</dbReference>